<accession>A0A8H6MPZ3</accession>
<feature type="compositionally biased region" description="Pro residues" evidence="1">
    <location>
        <begin position="137"/>
        <end position="146"/>
    </location>
</feature>
<name>A0A8H6MPZ3_9PEZI</name>
<reference evidence="3 4" key="1">
    <citation type="journal article" date="2020" name="Phytopathology">
        <title>Genome Sequence Resources of Colletotrichum truncatum, C. plurivorum, C. musicola, and C. sojae: Four Species Pathogenic to Soybean (Glycine max).</title>
        <authorList>
            <person name="Rogerio F."/>
            <person name="Boufleur T.R."/>
            <person name="Ciampi-Guillardi M."/>
            <person name="Sukno S.A."/>
            <person name="Thon M.R."/>
            <person name="Massola Junior N.S."/>
            <person name="Baroncelli R."/>
        </authorList>
    </citation>
    <scope>NUCLEOTIDE SEQUENCE [LARGE SCALE GENOMIC DNA]</scope>
    <source>
        <strain evidence="3 4">LFN0009</strain>
    </source>
</reference>
<comment type="caution">
    <text evidence="3">The sequence shown here is derived from an EMBL/GenBank/DDBJ whole genome shotgun (WGS) entry which is preliminary data.</text>
</comment>
<protein>
    <recommendedName>
        <fullName evidence="5">Cell wall protein</fullName>
    </recommendedName>
</protein>
<dbReference type="Proteomes" id="UP000652219">
    <property type="component" value="Unassembled WGS sequence"/>
</dbReference>
<feature type="signal peptide" evidence="2">
    <location>
        <begin position="1"/>
        <end position="20"/>
    </location>
</feature>
<evidence type="ECO:0008006" key="5">
    <source>
        <dbReference type="Google" id="ProtNLM"/>
    </source>
</evidence>
<evidence type="ECO:0000313" key="4">
    <source>
        <dbReference type="Proteomes" id="UP000652219"/>
    </source>
</evidence>
<gene>
    <name evidence="3" type="ORF">CSOJ01_10532</name>
</gene>
<sequence length="264" mass="26598">MQIKFLSAALAAVAITSVHAGAVTPRQAIKIVPGAIVLPTLTFDPSQLGLEDTAYKGLDEVRQSLVATGNLVVQLNTLAGQSVDAQKAQVALVLAQAQANADAIAAKITTLIADLKSKVPTLPTAGNGGGGGGGAPRPTPTLPSPSIPTETVGTTVTQIVQQIDALVAQAKALHDQTQQQIGQIGGFLGGIINPTIIQLRNQAQSSLTSAFTQIGASITSLLGNVNTVSASALGTSDALLKRIAAAQIALNPTLVFGVSPVVGI</sequence>
<evidence type="ECO:0000256" key="2">
    <source>
        <dbReference type="SAM" id="SignalP"/>
    </source>
</evidence>
<organism evidence="3 4">
    <name type="scientific">Colletotrichum sojae</name>
    <dbReference type="NCBI Taxonomy" id="2175907"/>
    <lineage>
        <taxon>Eukaryota</taxon>
        <taxon>Fungi</taxon>
        <taxon>Dikarya</taxon>
        <taxon>Ascomycota</taxon>
        <taxon>Pezizomycotina</taxon>
        <taxon>Sordariomycetes</taxon>
        <taxon>Hypocreomycetidae</taxon>
        <taxon>Glomerellales</taxon>
        <taxon>Glomerellaceae</taxon>
        <taxon>Colletotrichum</taxon>
        <taxon>Colletotrichum orchidearum species complex</taxon>
    </lineage>
</organism>
<evidence type="ECO:0000313" key="3">
    <source>
        <dbReference type="EMBL" id="KAF6803960.1"/>
    </source>
</evidence>
<proteinExistence type="predicted"/>
<evidence type="ECO:0000256" key="1">
    <source>
        <dbReference type="SAM" id="MobiDB-lite"/>
    </source>
</evidence>
<feature type="region of interest" description="Disordered" evidence="1">
    <location>
        <begin position="123"/>
        <end position="150"/>
    </location>
</feature>
<keyword evidence="4" id="KW-1185">Reference proteome</keyword>
<keyword evidence="2" id="KW-0732">Signal</keyword>
<dbReference type="EMBL" id="WIGN01000222">
    <property type="protein sequence ID" value="KAF6803960.1"/>
    <property type="molecule type" value="Genomic_DNA"/>
</dbReference>
<feature type="chain" id="PRO_5034126413" description="Cell wall protein" evidence="2">
    <location>
        <begin position="21"/>
        <end position="264"/>
    </location>
</feature>
<dbReference type="AlphaFoldDB" id="A0A8H6MPZ3"/>
<feature type="compositionally biased region" description="Gly residues" evidence="1">
    <location>
        <begin position="126"/>
        <end position="135"/>
    </location>
</feature>